<organism evidence="3 4">
    <name type="scientific">Steinernema carpocapsae</name>
    <name type="common">Entomopathogenic nematode</name>
    <dbReference type="NCBI Taxonomy" id="34508"/>
    <lineage>
        <taxon>Eukaryota</taxon>
        <taxon>Metazoa</taxon>
        <taxon>Ecdysozoa</taxon>
        <taxon>Nematoda</taxon>
        <taxon>Chromadorea</taxon>
        <taxon>Rhabditida</taxon>
        <taxon>Tylenchina</taxon>
        <taxon>Panagrolaimomorpha</taxon>
        <taxon>Strongyloidoidea</taxon>
        <taxon>Steinernematidae</taxon>
        <taxon>Steinernema</taxon>
    </lineage>
</organism>
<feature type="domain" description="PRP1 splicing factor N-terminal" evidence="2">
    <location>
        <begin position="22"/>
        <end position="166"/>
    </location>
</feature>
<dbReference type="InterPro" id="IPR010491">
    <property type="entry name" value="PRP1_N"/>
</dbReference>
<evidence type="ECO:0000259" key="2">
    <source>
        <dbReference type="Pfam" id="PF06424"/>
    </source>
</evidence>
<dbReference type="STRING" id="34508.A0A4U8V4P1"/>
<accession>A0A4U8V4P1</accession>
<proteinExistence type="predicted"/>
<dbReference type="EMBL" id="AZBU02000001">
    <property type="protein sequence ID" value="TMS39247.1"/>
    <property type="molecule type" value="Genomic_DNA"/>
</dbReference>
<dbReference type="Pfam" id="PF06424">
    <property type="entry name" value="PRP1_N"/>
    <property type="match status" value="1"/>
</dbReference>
<dbReference type="AlphaFoldDB" id="A0A4U8V4P1"/>
<dbReference type="OrthoDB" id="440128at2759"/>
<dbReference type="EMBL" id="CM016762">
    <property type="protein sequence ID" value="TMS39247.1"/>
    <property type="molecule type" value="Genomic_DNA"/>
</dbReference>
<gene>
    <name evidence="3" type="ORF">L596_005802</name>
</gene>
<evidence type="ECO:0000313" key="4">
    <source>
        <dbReference type="Proteomes" id="UP000298663"/>
    </source>
</evidence>
<protein>
    <recommendedName>
        <fullName evidence="2">PRP1 splicing factor N-terminal domain-containing protein</fullName>
    </recommendedName>
</protein>
<comment type="caution">
    <text evidence="3">The sequence shown here is derived from an EMBL/GenBank/DDBJ whole genome shotgun (WGS) entry which is preliminary data.</text>
</comment>
<dbReference type="GO" id="GO:0000398">
    <property type="term" value="P:mRNA splicing, via spliceosome"/>
    <property type="evidence" value="ECO:0007669"/>
    <property type="project" value="InterPro"/>
</dbReference>
<reference evidence="3 4" key="2">
    <citation type="journal article" date="2019" name="G3 (Bethesda)">
        <title>Hybrid Assembly of the Genome of the Entomopathogenic Nematode Steinernema carpocapsae Identifies the X-Chromosome.</title>
        <authorList>
            <person name="Serra L."/>
            <person name="Macchietto M."/>
            <person name="Macias-Munoz A."/>
            <person name="McGill C.J."/>
            <person name="Rodriguez I.M."/>
            <person name="Rodriguez B."/>
            <person name="Murad R."/>
            <person name="Mortazavi A."/>
        </authorList>
    </citation>
    <scope>NUCLEOTIDE SEQUENCE [LARGE SCALE GENOMIC DNA]</scope>
    <source>
        <strain evidence="3 4">ALL</strain>
    </source>
</reference>
<evidence type="ECO:0000256" key="1">
    <source>
        <dbReference type="SAM" id="MobiDB-lite"/>
    </source>
</evidence>
<feature type="region of interest" description="Disordered" evidence="1">
    <location>
        <begin position="53"/>
        <end position="73"/>
    </location>
</feature>
<name>A0A4U8V4P1_STECR</name>
<sequence>MAHIIPGSLVNKRKKNFMDMPAPAGYVAGIGRGATGFTTRSDIGPSLMEDQMAPGTAPIMKKPRQDDDNEDLNDANYDEFEGYGGSLFSKDPYDDDDKEADEIYQALEERLDERRKDYRERKYKNAVETYRKERPKIQQQFSDLKRQLADVSESDWASIPEVGDARQSVMLVLISSRQFRTPSSPPLWATVLLAQLWIAAYRRAA</sequence>
<keyword evidence="4" id="KW-1185">Reference proteome</keyword>
<reference evidence="3 4" key="1">
    <citation type="journal article" date="2015" name="Genome Biol.">
        <title>Comparative genomics of Steinernema reveals deeply conserved gene regulatory networks.</title>
        <authorList>
            <person name="Dillman A.R."/>
            <person name="Macchietto M."/>
            <person name="Porter C.F."/>
            <person name="Rogers A."/>
            <person name="Williams B."/>
            <person name="Antoshechkin I."/>
            <person name="Lee M.M."/>
            <person name="Goodwin Z."/>
            <person name="Lu X."/>
            <person name="Lewis E.E."/>
            <person name="Goodrich-Blair H."/>
            <person name="Stock S.P."/>
            <person name="Adams B.J."/>
            <person name="Sternberg P.W."/>
            <person name="Mortazavi A."/>
        </authorList>
    </citation>
    <scope>NUCLEOTIDE SEQUENCE [LARGE SCALE GENOMIC DNA]</scope>
    <source>
        <strain evidence="3 4">ALL</strain>
    </source>
</reference>
<evidence type="ECO:0000313" key="3">
    <source>
        <dbReference type="EMBL" id="TMS39247.1"/>
    </source>
</evidence>
<dbReference type="Proteomes" id="UP000298663">
    <property type="component" value="Chromosome X"/>
</dbReference>